<reference evidence="1" key="2">
    <citation type="submission" date="2020-07" db="EMBL/GenBank/DDBJ databases">
        <authorList>
            <person name="Vera ALvarez R."/>
            <person name="Arias-Moreno D.M."/>
            <person name="Jimenez-Jacinto V."/>
            <person name="Jimenez-Bremont J.F."/>
            <person name="Swaminathan K."/>
            <person name="Moose S.P."/>
            <person name="Guerrero-Gonzalez M.L."/>
            <person name="Marino-Ramirez L."/>
            <person name="Landsman D."/>
            <person name="Rodriguez-Kessler M."/>
            <person name="Delgado-Sanchez P."/>
        </authorList>
    </citation>
    <scope>NUCLEOTIDE SEQUENCE</scope>
    <source>
        <tissue evidence="1">Cladode</tissue>
    </source>
</reference>
<dbReference type="AlphaFoldDB" id="A0A7C9A051"/>
<reference evidence="1" key="1">
    <citation type="journal article" date="2013" name="J. Plant Res.">
        <title>Effect of fungi and light on seed germination of three Opuntia species from semiarid lands of central Mexico.</title>
        <authorList>
            <person name="Delgado-Sanchez P."/>
            <person name="Jimenez-Bremont J.F."/>
            <person name="Guerrero-Gonzalez Mde L."/>
            <person name="Flores J."/>
        </authorList>
    </citation>
    <scope>NUCLEOTIDE SEQUENCE</scope>
    <source>
        <tissue evidence="1">Cladode</tissue>
    </source>
</reference>
<protein>
    <submittedName>
        <fullName evidence="1">Uncharacterized protein</fullName>
    </submittedName>
</protein>
<name>A0A7C9A051_OPUST</name>
<sequence length="100" mass="11935">MRIISFYFRSMQSTLRIFCCFNFTNHVIWHCSLLCQRRFKENRLLRIVDTSYTLVQVITSFAENMAFIYLNGISTIIQLHVFCIASQNRSICFSRSLFRC</sequence>
<accession>A0A7C9A051</accession>
<proteinExistence type="predicted"/>
<evidence type="ECO:0000313" key="1">
    <source>
        <dbReference type="EMBL" id="MBA4656072.1"/>
    </source>
</evidence>
<organism evidence="1">
    <name type="scientific">Opuntia streptacantha</name>
    <name type="common">Prickly pear cactus</name>
    <name type="synonym">Opuntia cardona</name>
    <dbReference type="NCBI Taxonomy" id="393608"/>
    <lineage>
        <taxon>Eukaryota</taxon>
        <taxon>Viridiplantae</taxon>
        <taxon>Streptophyta</taxon>
        <taxon>Embryophyta</taxon>
        <taxon>Tracheophyta</taxon>
        <taxon>Spermatophyta</taxon>
        <taxon>Magnoliopsida</taxon>
        <taxon>eudicotyledons</taxon>
        <taxon>Gunneridae</taxon>
        <taxon>Pentapetalae</taxon>
        <taxon>Caryophyllales</taxon>
        <taxon>Cactineae</taxon>
        <taxon>Cactaceae</taxon>
        <taxon>Opuntioideae</taxon>
        <taxon>Opuntia</taxon>
    </lineage>
</organism>
<dbReference type="EMBL" id="GISG01190534">
    <property type="protein sequence ID" value="MBA4656072.1"/>
    <property type="molecule type" value="Transcribed_RNA"/>
</dbReference>